<dbReference type="AlphaFoldDB" id="A0A5A9NLK3"/>
<feature type="domain" description="SAM" evidence="2">
    <location>
        <begin position="141"/>
        <end position="207"/>
    </location>
</feature>
<organism evidence="3 4">
    <name type="scientific">Triplophysa tibetana</name>
    <dbReference type="NCBI Taxonomy" id="1572043"/>
    <lineage>
        <taxon>Eukaryota</taxon>
        <taxon>Metazoa</taxon>
        <taxon>Chordata</taxon>
        <taxon>Craniata</taxon>
        <taxon>Vertebrata</taxon>
        <taxon>Euteleostomi</taxon>
        <taxon>Actinopterygii</taxon>
        <taxon>Neopterygii</taxon>
        <taxon>Teleostei</taxon>
        <taxon>Ostariophysi</taxon>
        <taxon>Cypriniformes</taxon>
        <taxon>Nemacheilidae</taxon>
        <taxon>Triplophysa</taxon>
    </lineage>
</organism>
<reference evidence="3 4" key="1">
    <citation type="journal article" date="2019" name="Mol. Ecol. Resour.">
        <title>Chromosome-level genome assembly of Triplophysa tibetana, a fish adapted to the harsh high-altitude environment of the Tibetan Plateau.</title>
        <authorList>
            <person name="Yang X."/>
            <person name="Liu H."/>
            <person name="Ma Z."/>
            <person name="Zou Y."/>
            <person name="Zou M."/>
            <person name="Mao Y."/>
            <person name="Li X."/>
            <person name="Wang H."/>
            <person name="Chen T."/>
            <person name="Wang W."/>
            <person name="Yang R."/>
        </authorList>
    </citation>
    <scope>NUCLEOTIDE SEQUENCE [LARGE SCALE GENOMIC DNA]</scope>
    <source>
        <strain evidence="3">TTIB1903HZAU</strain>
        <tissue evidence="3">Muscle</tissue>
    </source>
</reference>
<keyword evidence="4" id="KW-1185">Reference proteome</keyword>
<dbReference type="InterPro" id="IPR013761">
    <property type="entry name" value="SAM/pointed_sf"/>
</dbReference>
<accession>A0A5A9NLK3</accession>
<feature type="region of interest" description="Disordered" evidence="1">
    <location>
        <begin position="1"/>
        <end position="35"/>
    </location>
</feature>
<dbReference type="Gene3D" id="1.10.150.50">
    <property type="entry name" value="Transcription Factor, Ets-1"/>
    <property type="match status" value="1"/>
</dbReference>
<dbReference type="PANTHER" id="PTHR20843:SF2">
    <property type="entry name" value="STERILE ALPHA MOTIF DOMAIN-CONTAINING PROTEIN 12"/>
    <property type="match status" value="1"/>
</dbReference>
<feature type="region of interest" description="Disordered" evidence="1">
    <location>
        <begin position="90"/>
        <end position="130"/>
    </location>
</feature>
<dbReference type="SMART" id="SM00454">
    <property type="entry name" value="SAM"/>
    <property type="match status" value="1"/>
</dbReference>
<dbReference type="Proteomes" id="UP000324632">
    <property type="component" value="Chromosome 16"/>
</dbReference>
<evidence type="ECO:0000256" key="1">
    <source>
        <dbReference type="SAM" id="MobiDB-lite"/>
    </source>
</evidence>
<evidence type="ECO:0000259" key="2">
    <source>
        <dbReference type="PROSITE" id="PS50105"/>
    </source>
</evidence>
<dbReference type="GO" id="GO:0007169">
    <property type="term" value="P:cell surface receptor protein tyrosine kinase signaling pathway"/>
    <property type="evidence" value="ECO:0007669"/>
    <property type="project" value="TreeGrafter"/>
</dbReference>
<dbReference type="InterPro" id="IPR001660">
    <property type="entry name" value="SAM"/>
</dbReference>
<dbReference type="Pfam" id="PF07647">
    <property type="entry name" value="SAM_2"/>
    <property type="match status" value="1"/>
</dbReference>
<sequence length="491" mass="55546">MNYQKAVRGKMKTQSRRSNSWEITGRAKPGDSSGLSLTVSDTCSGTMMLGQSPHLIGGILWIQNPMRAVHCNLTQNGIDHQVCTKDVTSHLEETSGNHDDSPGFQDHSPGFLRRSPPQRSVSESELSRPGTVKLSKPVALWTQQDVCKWLKKHCPNQHQVYSVSFKQHDITGRALMRLTDRKLERMGIMQESQRQFILQQVLQLRVREEVRTLQLLTQVTMEFYATSAAGGSLETPVEWHRWMDAEMSVCESKYIPASIRHVNSPWQIEGKFLTLIRNKRKTKNTRFRRSAELLEPPLSLYLLDNTAERACLGWRACRGPLFEVMPPWRFLHNLSTLGDQPIYSDVHSTHQTVLFKLLNQTPPLSKTGSNLLSMTSRAYQLKPWRITQTNDVLVLDYVKDSLLNQLSMCGVRARRHARLNDVCVSLEREREDDPGESRGPAGSCVSPRLRVAPWASGLAQLGSAAAGTENDRTGCCLLLQHRVSKKRVCLQ</sequence>
<protein>
    <submittedName>
        <fullName evidence="3">Sterile alpha motif domain-containing protein 12</fullName>
    </submittedName>
</protein>
<dbReference type="InterPro" id="IPR039144">
    <property type="entry name" value="Aveugle-like_SAM_dom"/>
</dbReference>
<dbReference type="PANTHER" id="PTHR20843">
    <property type="entry name" value="STERILE ALPHA MOTIF DOMAIN CONTAINING PROTEIN 10"/>
    <property type="match status" value="1"/>
</dbReference>
<dbReference type="InterPro" id="IPR052268">
    <property type="entry name" value="SAM_domain-containing_protein"/>
</dbReference>
<gene>
    <name evidence="3" type="ORF">E1301_Tti018795</name>
</gene>
<dbReference type="SUPFAM" id="SSF47769">
    <property type="entry name" value="SAM/Pointed domain"/>
    <property type="match status" value="1"/>
</dbReference>
<proteinExistence type="predicted"/>
<dbReference type="EMBL" id="SOYY01000016">
    <property type="protein sequence ID" value="KAA0710308.1"/>
    <property type="molecule type" value="Genomic_DNA"/>
</dbReference>
<dbReference type="CDD" id="cd09510">
    <property type="entry name" value="SAM_aveugle-like"/>
    <property type="match status" value="1"/>
</dbReference>
<dbReference type="PROSITE" id="PS50105">
    <property type="entry name" value="SAM_DOMAIN"/>
    <property type="match status" value="1"/>
</dbReference>
<evidence type="ECO:0000313" key="4">
    <source>
        <dbReference type="Proteomes" id="UP000324632"/>
    </source>
</evidence>
<dbReference type="GO" id="GO:0009898">
    <property type="term" value="C:cytoplasmic side of plasma membrane"/>
    <property type="evidence" value="ECO:0007669"/>
    <property type="project" value="TreeGrafter"/>
</dbReference>
<evidence type="ECO:0000313" key="3">
    <source>
        <dbReference type="EMBL" id="KAA0710308.1"/>
    </source>
</evidence>
<name>A0A5A9NLK3_9TELE</name>
<feature type="compositionally biased region" description="Basic and acidic residues" evidence="1">
    <location>
        <begin position="90"/>
        <end position="101"/>
    </location>
</feature>
<comment type="caution">
    <text evidence="3">The sequence shown here is derived from an EMBL/GenBank/DDBJ whole genome shotgun (WGS) entry which is preliminary data.</text>
</comment>